<name>A0A1C0B693_9BACT</name>
<feature type="transmembrane region" description="Helical" evidence="1">
    <location>
        <begin position="21"/>
        <end position="45"/>
    </location>
</feature>
<keyword evidence="1" id="KW-1133">Transmembrane helix</keyword>
<comment type="caution">
    <text evidence="2">The sequence shown here is derived from an EMBL/GenBank/DDBJ whole genome shotgun (WGS) entry which is preliminary data.</text>
</comment>
<dbReference type="RefSeq" id="WP_066186482.1">
    <property type="nucleotide sequence ID" value="NZ_LCUJ01000004.1"/>
</dbReference>
<evidence type="ECO:0000256" key="1">
    <source>
        <dbReference type="SAM" id="Phobius"/>
    </source>
</evidence>
<feature type="transmembrane region" description="Helical" evidence="1">
    <location>
        <begin position="51"/>
        <end position="71"/>
    </location>
</feature>
<evidence type="ECO:0000313" key="3">
    <source>
        <dbReference type="Proteomes" id="UP000093281"/>
    </source>
</evidence>
<protein>
    <submittedName>
        <fullName evidence="2">Putative F0F1-ATPase subunit (ATPase_gene1)</fullName>
    </submittedName>
</protein>
<accession>A0A1C0B693</accession>
<sequence>MSENKNELENSKPKHRDKIEALDSLSVGISMVAAIVIGVLIGLGLKHLTGQTWTLFLGVFWGIAAAVLNVYKAYKRAQKVYEGMENDPRYSHRAKYGDKSVDDEDK</sequence>
<dbReference type="EMBL" id="LCUJ01000004">
    <property type="protein sequence ID" value="OCL98825.1"/>
    <property type="molecule type" value="Genomic_DNA"/>
</dbReference>
<proteinExistence type="predicted"/>
<evidence type="ECO:0000313" key="2">
    <source>
        <dbReference type="EMBL" id="OCL98825.1"/>
    </source>
</evidence>
<dbReference type="OrthoDB" id="5329702at2"/>
<dbReference type="AlphaFoldDB" id="A0A1C0B693"/>
<dbReference type="Pfam" id="PF09527">
    <property type="entry name" value="ATPase_gene1"/>
    <property type="match status" value="1"/>
</dbReference>
<dbReference type="InterPro" id="IPR032820">
    <property type="entry name" value="ATPase_put"/>
</dbReference>
<dbReference type="PATRIC" id="fig|544718.51.peg.1307"/>
<keyword evidence="1" id="KW-0472">Membrane</keyword>
<dbReference type="STRING" id="544718.AAX25_01855"/>
<reference evidence="3" key="1">
    <citation type="submission" date="2015-05" db="EMBL/GenBank/DDBJ databases">
        <authorList>
            <person name="Rovetto F."/>
            <person name="Cocolin L."/>
            <person name="Illeghems K."/>
            <person name="Van Nieuwerburgh F."/>
            <person name="Houf K."/>
        </authorList>
    </citation>
    <scope>NUCLEOTIDE SEQUENCE [LARGE SCALE GENOMIC DNA]</scope>
    <source>
        <strain evidence="3">DU22</strain>
    </source>
</reference>
<gene>
    <name evidence="2" type="ORF">AAX29_01335</name>
</gene>
<organism evidence="2 3">
    <name type="scientific">Aliarcobacter thereius</name>
    <dbReference type="NCBI Taxonomy" id="544718"/>
    <lineage>
        <taxon>Bacteria</taxon>
        <taxon>Pseudomonadati</taxon>
        <taxon>Campylobacterota</taxon>
        <taxon>Epsilonproteobacteria</taxon>
        <taxon>Campylobacterales</taxon>
        <taxon>Arcobacteraceae</taxon>
        <taxon>Aliarcobacter</taxon>
    </lineage>
</organism>
<keyword evidence="1" id="KW-0812">Transmembrane</keyword>
<dbReference type="Proteomes" id="UP000093281">
    <property type="component" value="Unassembled WGS sequence"/>
</dbReference>